<gene>
    <name evidence="9" type="primary">msbA_5</name>
    <name evidence="9" type="ORF">ERS852572_02907</name>
</gene>
<dbReference type="InterPro" id="IPR039421">
    <property type="entry name" value="Type_1_exporter"/>
</dbReference>
<evidence type="ECO:0000256" key="2">
    <source>
        <dbReference type="ARBA" id="ARBA00022692"/>
    </source>
</evidence>
<evidence type="ECO:0000256" key="5">
    <source>
        <dbReference type="ARBA" id="ARBA00022989"/>
    </source>
</evidence>
<dbReference type="InterPro" id="IPR003439">
    <property type="entry name" value="ABC_transporter-like_ATP-bd"/>
</dbReference>
<dbReference type="Pfam" id="PF00005">
    <property type="entry name" value="ABC_tran"/>
    <property type="match status" value="1"/>
</dbReference>
<keyword evidence="2 7" id="KW-0812">Transmembrane</keyword>
<dbReference type="PANTHER" id="PTHR43394">
    <property type="entry name" value="ATP-DEPENDENT PERMEASE MDL1, MITOCHONDRIAL"/>
    <property type="match status" value="1"/>
</dbReference>
<dbReference type="STRING" id="166486.ERS852572_02907"/>
<accession>A0A173VDP0</accession>
<dbReference type="InterPro" id="IPR027417">
    <property type="entry name" value="P-loop_NTPase"/>
</dbReference>
<keyword evidence="5 7" id="KW-1133">Transmembrane helix</keyword>
<evidence type="ECO:0000313" key="9">
    <source>
        <dbReference type="EMBL" id="CUN25519.1"/>
    </source>
</evidence>
<keyword evidence="6 7" id="KW-0472">Membrane</keyword>
<evidence type="ECO:0000256" key="4">
    <source>
        <dbReference type="ARBA" id="ARBA00022840"/>
    </source>
</evidence>
<comment type="subcellular location">
    <subcellularLocation>
        <location evidence="1">Cell membrane</location>
        <topology evidence="1">Multi-pass membrane protein</topology>
    </subcellularLocation>
</comment>
<feature type="transmembrane region" description="Helical" evidence="7">
    <location>
        <begin position="72"/>
        <end position="93"/>
    </location>
</feature>
<keyword evidence="9" id="KW-0378">Hydrolase</keyword>
<keyword evidence="4 9" id="KW-0067">ATP-binding</keyword>
<protein>
    <submittedName>
        <fullName evidence="9">Lipid A export ATP-binding/permease protein MsbA</fullName>
        <ecNumber evidence="9">3.6.3.-</ecNumber>
    </submittedName>
</protein>
<proteinExistence type="predicted"/>
<evidence type="ECO:0000256" key="3">
    <source>
        <dbReference type="ARBA" id="ARBA00022741"/>
    </source>
</evidence>
<feature type="domain" description="ABC transporter" evidence="8">
    <location>
        <begin position="358"/>
        <end position="598"/>
    </location>
</feature>
<dbReference type="InterPro" id="IPR036640">
    <property type="entry name" value="ABC1_TM_sf"/>
</dbReference>
<dbReference type="Gene3D" id="3.40.50.300">
    <property type="entry name" value="P-loop containing nucleotide triphosphate hydrolases"/>
    <property type="match status" value="1"/>
</dbReference>
<dbReference type="InterPro" id="IPR003593">
    <property type="entry name" value="AAA+_ATPase"/>
</dbReference>
<keyword evidence="3" id="KW-0547">Nucleotide-binding</keyword>
<dbReference type="EMBL" id="CYXZ01000024">
    <property type="protein sequence ID" value="CUN25519.1"/>
    <property type="molecule type" value="Genomic_DNA"/>
</dbReference>
<dbReference type="PANTHER" id="PTHR43394:SF1">
    <property type="entry name" value="ATP-BINDING CASSETTE SUB-FAMILY B MEMBER 10, MITOCHONDRIAL"/>
    <property type="match status" value="1"/>
</dbReference>
<dbReference type="PaxDb" id="166486-ERS852572_02907"/>
<organism evidence="9 10">
    <name type="scientific">Roseburia intestinalis</name>
    <dbReference type="NCBI Taxonomy" id="166486"/>
    <lineage>
        <taxon>Bacteria</taxon>
        <taxon>Bacillati</taxon>
        <taxon>Bacillota</taxon>
        <taxon>Clostridia</taxon>
        <taxon>Lachnospirales</taxon>
        <taxon>Lachnospiraceae</taxon>
        <taxon>Roseburia</taxon>
    </lineage>
</organism>
<dbReference type="RefSeq" id="WP_022112552.1">
    <property type="nucleotide sequence ID" value="NZ_CABIYH010000024.1"/>
</dbReference>
<evidence type="ECO:0000313" key="10">
    <source>
        <dbReference type="Proteomes" id="UP000095350"/>
    </source>
</evidence>
<dbReference type="GO" id="GO:0005524">
    <property type="term" value="F:ATP binding"/>
    <property type="evidence" value="ECO:0007669"/>
    <property type="project" value="UniProtKB-KW"/>
</dbReference>
<evidence type="ECO:0000259" key="8">
    <source>
        <dbReference type="PROSITE" id="PS50893"/>
    </source>
</evidence>
<dbReference type="AlphaFoldDB" id="A0A173VDP0"/>
<evidence type="ECO:0000256" key="6">
    <source>
        <dbReference type="ARBA" id="ARBA00023136"/>
    </source>
</evidence>
<dbReference type="SUPFAM" id="SSF90123">
    <property type="entry name" value="ABC transporter transmembrane region"/>
    <property type="match status" value="1"/>
</dbReference>
<evidence type="ECO:0000256" key="7">
    <source>
        <dbReference type="SAM" id="Phobius"/>
    </source>
</evidence>
<dbReference type="GO" id="GO:0016887">
    <property type="term" value="F:ATP hydrolysis activity"/>
    <property type="evidence" value="ECO:0007669"/>
    <property type="project" value="InterPro"/>
</dbReference>
<dbReference type="Proteomes" id="UP000095350">
    <property type="component" value="Unassembled WGS sequence"/>
</dbReference>
<dbReference type="Gene3D" id="1.20.1560.10">
    <property type="entry name" value="ABC transporter type 1, transmembrane domain"/>
    <property type="match status" value="1"/>
</dbReference>
<dbReference type="PROSITE" id="PS50893">
    <property type="entry name" value="ABC_TRANSPORTER_2"/>
    <property type="match status" value="1"/>
</dbReference>
<feature type="transmembrane region" description="Helical" evidence="7">
    <location>
        <begin position="28"/>
        <end position="52"/>
    </location>
</feature>
<reference evidence="9 10" key="1">
    <citation type="submission" date="2015-09" db="EMBL/GenBank/DDBJ databases">
        <authorList>
            <consortium name="Pathogen Informatics"/>
        </authorList>
    </citation>
    <scope>NUCLEOTIDE SEQUENCE [LARGE SCALE GENOMIC DNA]</scope>
    <source>
        <strain evidence="9 10">2789STDY5834960</strain>
    </source>
</reference>
<dbReference type="SUPFAM" id="SSF52540">
    <property type="entry name" value="P-loop containing nucleoside triphosphate hydrolases"/>
    <property type="match status" value="1"/>
</dbReference>
<dbReference type="GO" id="GO:0015421">
    <property type="term" value="F:ABC-type oligopeptide transporter activity"/>
    <property type="evidence" value="ECO:0007669"/>
    <property type="project" value="TreeGrafter"/>
</dbReference>
<name>A0A173VDP0_9FIRM</name>
<dbReference type="SMART" id="SM00382">
    <property type="entry name" value="AAA"/>
    <property type="match status" value="1"/>
</dbReference>
<feature type="transmembrane region" description="Helical" evidence="7">
    <location>
        <begin position="165"/>
        <end position="192"/>
    </location>
</feature>
<dbReference type="CDD" id="cd03228">
    <property type="entry name" value="ABCC_MRP_Like"/>
    <property type="match status" value="1"/>
</dbReference>
<dbReference type="OrthoDB" id="1699242at2"/>
<evidence type="ECO:0000256" key="1">
    <source>
        <dbReference type="ARBA" id="ARBA00004651"/>
    </source>
</evidence>
<dbReference type="GO" id="GO:0005886">
    <property type="term" value="C:plasma membrane"/>
    <property type="evidence" value="ECO:0007669"/>
    <property type="project" value="UniProtKB-SubCell"/>
</dbReference>
<dbReference type="EC" id="3.6.3.-" evidence="9"/>
<sequence length="618" mass="69937">MNQPKKYTAASNQRFILRELWHYDRSTIFFAIAEIITQIGKGFGTILIPSMIVAFLEQYQKGMITQETLPGAVAKLVTFFVGYSIWCIITGYLKRRNQFQYVKFRCGTMIECTYQKYMSLDYVQCEDEKVQQLLKKAGEAVSGNYRGIEGVLHYDVELLKEAGALILYASLISGVSAWLVVLLVVISLVQILSYKLANNYELKHRDAKAKLTVTQDYLDRQAYAVENGKDIRLYQMKEWLSGHYRAANKKYQALLAKEKACYFADDLFGLLLQLGRDVVCYGYLIGQLMQGMSIARFVLYIGIVSGFSTYFSELTMMISQISSCLKPVGQMQEFTELENVYHHGEGVRLKDEKEAVEVEFSHVSFSYPGTDHKILDDVSFRIKKGGKMALVGINGAGKSTIVKLLCGFYMPDEGHIYINGTDLATMDLDAWYRSLAAVFQDAFTYSFSIADNVTCSMGEDYDAEKCREGLKDAGLWEKIQKLPQKEKTFIGKEVSEDGIHLSGGETQKLMLARALYKGCALLLLDEPTAALDAIAENEMYEKYNEMLTGKTALFISHRLASTRFCDHILFLENGKITEEGTHEELMQKNGGYAEMFLVQSRYYKEEGAQSHEEDMAGI</sequence>